<evidence type="ECO:0000313" key="2">
    <source>
        <dbReference type="Proteomes" id="UP000823388"/>
    </source>
</evidence>
<proteinExistence type="predicted"/>
<dbReference type="Proteomes" id="UP000823388">
    <property type="component" value="Chromosome 1N"/>
</dbReference>
<accession>A0A8T0WVW2</accession>
<gene>
    <name evidence="1" type="ORF">PVAP13_1NG220514</name>
</gene>
<keyword evidence="2" id="KW-1185">Reference proteome</keyword>
<sequence>MCLSQEQNRLMSYNFQMLIRIMSILAKMFI</sequence>
<evidence type="ECO:0000313" key="1">
    <source>
        <dbReference type="EMBL" id="KAG2650417.1"/>
    </source>
</evidence>
<name>A0A8T0WVW2_PANVG</name>
<protein>
    <submittedName>
        <fullName evidence="1">Uncharacterized protein</fullName>
    </submittedName>
</protein>
<organism evidence="1 2">
    <name type="scientific">Panicum virgatum</name>
    <name type="common">Blackwell switchgrass</name>
    <dbReference type="NCBI Taxonomy" id="38727"/>
    <lineage>
        <taxon>Eukaryota</taxon>
        <taxon>Viridiplantae</taxon>
        <taxon>Streptophyta</taxon>
        <taxon>Embryophyta</taxon>
        <taxon>Tracheophyta</taxon>
        <taxon>Spermatophyta</taxon>
        <taxon>Magnoliopsida</taxon>
        <taxon>Liliopsida</taxon>
        <taxon>Poales</taxon>
        <taxon>Poaceae</taxon>
        <taxon>PACMAD clade</taxon>
        <taxon>Panicoideae</taxon>
        <taxon>Panicodae</taxon>
        <taxon>Paniceae</taxon>
        <taxon>Panicinae</taxon>
        <taxon>Panicum</taxon>
        <taxon>Panicum sect. Hiantes</taxon>
    </lineage>
</organism>
<dbReference type="EMBL" id="CM029038">
    <property type="protein sequence ID" value="KAG2650417.1"/>
    <property type="molecule type" value="Genomic_DNA"/>
</dbReference>
<dbReference type="AlphaFoldDB" id="A0A8T0WVW2"/>
<reference evidence="1" key="1">
    <citation type="submission" date="2020-05" db="EMBL/GenBank/DDBJ databases">
        <title>WGS assembly of Panicum virgatum.</title>
        <authorList>
            <person name="Lovell J.T."/>
            <person name="Jenkins J."/>
            <person name="Shu S."/>
            <person name="Juenger T.E."/>
            <person name="Schmutz J."/>
        </authorList>
    </citation>
    <scope>NUCLEOTIDE SEQUENCE</scope>
    <source>
        <strain evidence="1">AP13</strain>
    </source>
</reference>
<comment type="caution">
    <text evidence="1">The sequence shown here is derived from an EMBL/GenBank/DDBJ whole genome shotgun (WGS) entry which is preliminary data.</text>
</comment>